<evidence type="ECO:0000313" key="1">
    <source>
        <dbReference type="EMBL" id="REC54053.1"/>
    </source>
</evidence>
<proteinExistence type="predicted"/>
<comment type="caution">
    <text evidence="1">The sequence shown here is derived from an EMBL/GenBank/DDBJ whole genome shotgun (WGS) entry which is preliminary data.</text>
</comment>
<gene>
    <name evidence="1" type="ORF">DRF62_11020</name>
</gene>
<sequence length="173" mass="20038">MKKILLLIGFISFQAIFSQNIMELDLKNVELQGMKPAKINQEMKNIGIVQNPFVIDNPDIISKLDYRENSFLIKKMYTFIYDNPKGSDGGVVINEFANKKDLDAYLAQTFEQSNYRVLVKDLCVIRIWSDYSLHVKGRETSEDHLNKLEKYYTHLGAKKVILKIDESIITKVE</sequence>
<name>A0A3D9BKJ7_9FLAO</name>
<protein>
    <submittedName>
        <fullName evidence="1">Uncharacterized protein</fullName>
    </submittedName>
</protein>
<dbReference type="RefSeq" id="WP_115950364.1">
    <property type="nucleotide sequence ID" value="NZ_QNVS01000031.1"/>
</dbReference>
<accession>A0A3D9BKJ7</accession>
<evidence type="ECO:0000313" key="2">
    <source>
        <dbReference type="Proteomes" id="UP000256512"/>
    </source>
</evidence>
<dbReference type="EMBL" id="QNVS01000031">
    <property type="protein sequence ID" value="REC54053.1"/>
    <property type="molecule type" value="Genomic_DNA"/>
</dbReference>
<reference evidence="1 2" key="1">
    <citation type="journal article" date="2006" name="Int. J. Syst. Evol. Microbiol.">
        <title>Chryseobacterium piscium sp. nov., isolated from fish of the South Atlantic Ocean off South Africa.</title>
        <authorList>
            <person name="de Beer H."/>
            <person name="Hugo C.J."/>
            <person name="Jooste P.J."/>
            <person name="Vancanneyt M."/>
            <person name="Coenye T."/>
            <person name="Vandamme P."/>
        </authorList>
    </citation>
    <scope>NUCLEOTIDE SEQUENCE [LARGE SCALE GENOMIC DNA]</scope>
    <source>
        <strain evidence="1 2">CCUG 51923</strain>
    </source>
</reference>
<keyword evidence="2" id="KW-1185">Reference proteome</keyword>
<dbReference type="Proteomes" id="UP000256512">
    <property type="component" value="Unassembled WGS sequence"/>
</dbReference>
<organism evidence="1 2">
    <name type="scientific">Chryseobacterium piscium</name>
    <dbReference type="NCBI Taxonomy" id="333702"/>
    <lineage>
        <taxon>Bacteria</taxon>
        <taxon>Pseudomonadati</taxon>
        <taxon>Bacteroidota</taxon>
        <taxon>Flavobacteriia</taxon>
        <taxon>Flavobacteriales</taxon>
        <taxon>Weeksellaceae</taxon>
        <taxon>Chryseobacterium group</taxon>
        <taxon>Chryseobacterium</taxon>
    </lineage>
</organism>
<dbReference type="AlphaFoldDB" id="A0A3D9BKJ7"/>